<dbReference type="Pfam" id="PF21726">
    <property type="entry name" value="DUF6862"/>
    <property type="match status" value="1"/>
</dbReference>
<evidence type="ECO:0000259" key="1">
    <source>
        <dbReference type="Pfam" id="PF21726"/>
    </source>
</evidence>
<name>A0A2V4EQU4_9GAMM</name>
<feature type="domain" description="DUF6862" evidence="1">
    <location>
        <begin position="21"/>
        <end position="76"/>
    </location>
</feature>
<accession>A0A2V4EQU4</accession>
<reference evidence="2 3" key="1">
    <citation type="submission" date="2018-05" db="EMBL/GenBank/DDBJ databases">
        <title>Reference genomes for bee gut microbiota database.</title>
        <authorList>
            <person name="Ellegaard K.M."/>
        </authorList>
    </citation>
    <scope>NUCLEOTIDE SEQUENCE [LARGE SCALE GENOMIC DNA]</scope>
    <source>
        <strain evidence="2 3">ESL0182</strain>
    </source>
</reference>
<gene>
    <name evidence="2" type="ORF">DKK70_09375</name>
</gene>
<dbReference type="Proteomes" id="UP000247932">
    <property type="component" value="Unassembled WGS sequence"/>
</dbReference>
<proteinExistence type="predicted"/>
<dbReference type="AlphaFoldDB" id="A0A2V4EQU4"/>
<evidence type="ECO:0000313" key="2">
    <source>
        <dbReference type="EMBL" id="PXZ06868.1"/>
    </source>
</evidence>
<dbReference type="EMBL" id="QGLR01000011">
    <property type="protein sequence ID" value="PXZ06868.1"/>
    <property type="molecule type" value="Genomic_DNA"/>
</dbReference>
<evidence type="ECO:0000313" key="3">
    <source>
        <dbReference type="Proteomes" id="UP000247932"/>
    </source>
</evidence>
<protein>
    <recommendedName>
        <fullName evidence="1">DUF6862 domain-containing protein</fullName>
    </recommendedName>
</protein>
<sequence length="88" mass="9855">MSASADKKRKDAQAELELIKKGLLNASDERKQELEDLITALNALNYYKNQVLIIACHNIKSTECSVAIAELDKAYQLKLKVTPHLESI</sequence>
<comment type="caution">
    <text evidence="2">The sequence shown here is derived from an EMBL/GenBank/DDBJ whole genome shotgun (WGS) entry which is preliminary data.</text>
</comment>
<dbReference type="InterPro" id="IPR049271">
    <property type="entry name" value="DUF6862"/>
</dbReference>
<keyword evidence="3" id="KW-1185">Reference proteome</keyword>
<organism evidence="2 3">
    <name type="scientific">Gilliamella apicola</name>
    <dbReference type="NCBI Taxonomy" id="1196095"/>
    <lineage>
        <taxon>Bacteria</taxon>
        <taxon>Pseudomonadati</taxon>
        <taxon>Pseudomonadota</taxon>
        <taxon>Gammaproteobacteria</taxon>
        <taxon>Orbales</taxon>
        <taxon>Orbaceae</taxon>
        <taxon>Gilliamella</taxon>
    </lineage>
</organism>
<dbReference type="RefSeq" id="WP_110433769.1">
    <property type="nucleotide sequence ID" value="NZ_QGLR01000011.1"/>
</dbReference>